<dbReference type="OrthoDB" id="2200068at2"/>
<dbReference type="STRING" id="1527.SAMN04489757_13611"/>
<proteinExistence type="predicted"/>
<dbReference type="AlphaFoldDB" id="A0A1I5HWL8"/>
<feature type="transmembrane region" description="Helical" evidence="1">
    <location>
        <begin position="6"/>
        <end position="25"/>
    </location>
</feature>
<organism evidence="2 3">
    <name type="scientific">Anaerocolumna aminovalerica</name>
    <dbReference type="NCBI Taxonomy" id="1527"/>
    <lineage>
        <taxon>Bacteria</taxon>
        <taxon>Bacillati</taxon>
        <taxon>Bacillota</taxon>
        <taxon>Clostridia</taxon>
        <taxon>Lachnospirales</taxon>
        <taxon>Lachnospiraceae</taxon>
        <taxon>Anaerocolumna</taxon>
    </lineage>
</organism>
<name>A0A1I5HWL8_9FIRM</name>
<keyword evidence="1" id="KW-0472">Membrane</keyword>
<keyword evidence="1" id="KW-1133">Transmembrane helix</keyword>
<keyword evidence="1" id="KW-0812">Transmembrane</keyword>
<evidence type="ECO:0000313" key="3">
    <source>
        <dbReference type="Proteomes" id="UP000198806"/>
    </source>
</evidence>
<evidence type="ECO:0000313" key="2">
    <source>
        <dbReference type="EMBL" id="SFO52685.1"/>
    </source>
</evidence>
<dbReference type="Proteomes" id="UP000198806">
    <property type="component" value="Unassembled WGS sequence"/>
</dbReference>
<gene>
    <name evidence="2" type="ORF">SAMN04489757_13611</name>
</gene>
<reference evidence="2 3" key="1">
    <citation type="submission" date="2016-10" db="EMBL/GenBank/DDBJ databases">
        <authorList>
            <person name="de Groot N.N."/>
        </authorList>
    </citation>
    <scope>NUCLEOTIDE SEQUENCE [LARGE SCALE GENOMIC DNA]</scope>
    <source>
        <strain evidence="2 3">DSM 1283</strain>
    </source>
</reference>
<accession>A0A1I5HWL8</accession>
<sequence length="131" mass="14735">MQRTISAIIFFLVIVSGIIALQIFLSKKQNKWLGLILPFICLIFSILAVSGITTFSTFTVTEQYISENGEVINNVISTADKGEIISIIITAISVFLLYNIPTAILLAIYYGCRENLKRKKELEKMNIQDLE</sequence>
<evidence type="ECO:0000256" key="1">
    <source>
        <dbReference type="SAM" id="Phobius"/>
    </source>
</evidence>
<keyword evidence="3" id="KW-1185">Reference proteome</keyword>
<protein>
    <submittedName>
        <fullName evidence="2">Uncharacterized protein</fullName>
    </submittedName>
</protein>
<dbReference type="EMBL" id="FOWD01000036">
    <property type="protein sequence ID" value="SFO52685.1"/>
    <property type="molecule type" value="Genomic_DNA"/>
</dbReference>
<feature type="transmembrane region" description="Helical" evidence="1">
    <location>
        <begin position="84"/>
        <end position="110"/>
    </location>
</feature>
<feature type="transmembrane region" description="Helical" evidence="1">
    <location>
        <begin position="32"/>
        <end position="52"/>
    </location>
</feature>
<dbReference type="RefSeq" id="WP_091687894.1">
    <property type="nucleotide sequence ID" value="NZ_BAABFM010000061.1"/>
</dbReference>